<keyword evidence="2" id="KW-1133">Transmembrane helix</keyword>
<dbReference type="STRING" id="49186.SAMN05421647_101872"/>
<feature type="region of interest" description="Disordered" evidence="1">
    <location>
        <begin position="126"/>
        <end position="162"/>
    </location>
</feature>
<dbReference type="InterPro" id="IPR007313">
    <property type="entry name" value="FxsA"/>
</dbReference>
<name>A0A1N6P962_9GAMM</name>
<accession>A0A1N6P962</accession>
<dbReference type="EMBL" id="FTMN01000001">
    <property type="protein sequence ID" value="SIQ00839.1"/>
    <property type="molecule type" value="Genomic_DNA"/>
</dbReference>
<proteinExistence type="predicted"/>
<dbReference type="PANTHER" id="PTHR35335:SF1">
    <property type="entry name" value="UPF0716 PROTEIN FXSA"/>
    <property type="match status" value="1"/>
</dbReference>
<keyword evidence="4" id="KW-1185">Reference proteome</keyword>
<evidence type="ECO:0000256" key="1">
    <source>
        <dbReference type="SAM" id="MobiDB-lite"/>
    </source>
</evidence>
<protein>
    <submittedName>
        <fullName evidence="3">UPF0716 protein FxsA</fullName>
    </submittedName>
</protein>
<organism evidence="3 4">
    <name type="scientific">Marinobacterium stanieri</name>
    <dbReference type="NCBI Taxonomy" id="49186"/>
    <lineage>
        <taxon>Bacteria</taxon>
        <taxon>Pseudomonadati</taxon>
        <taxon>Pseudomonadota</taxon>
        <taxon>Gammaproteobacteria</taxon>
        <taxon>Oceanospirillales</taxon>
        <taxon>Oceanospirillaceae</taxon>
        <taxon>Marinobacterium</taxon>
    </lineage>
</organism>
<keyword evidence="2" id="KW-0472">Membrane</keyword>
<evidence type="ECO:0000313" key="3">
    <source>
        <dbReference type="EMBL" id="SIQ00839.1"/>
    </source>
</evidence>
<reference evidence="3 4" key="1">
    <citation type="submission" date="2017-01" db="EMBL/GenBank/DDBJ databases">
        <authorList>
            <person name="Mah S.A."/>
            <person name="Swanson W.J."/>
            <person name="Moy G.W."/>
            <person name="Vacquier V.D."/>
        </authorList>
    </citation>
    <scope>NUCLEOTIDE SEQUENCE [LARGE SCALE GENOMIC DNA]</scope>
    <source>
        <strain evidence="3 4">DSM 7027</strain>
    </source>
</reference>
<evidence type="ECO:0000256" key="2">
    <source>
        <dbReference type="SAM" id="Phobius"/>
    </source>
</evidence>
<dbReference type="NCBIfam" id="NF008528">
    <property type="entry name" value="PRK11463.1-2"/>
    <property type="match status" value="1"/>
</dbReference>
<dbReference type="Pfam" id="PF04186">
    <property type="entry name" value="FxsA"/>
    <property type="match status" value="1"/>
</dbReference>
<keyword evidence="2" id="KW-0812">Transmembrane</keyword>
<dbReference type="Proteomes" id="UP000186895">
    <property type="component" value="Unassembled WGS sequence"/>
</dbReference>
<dbReference type="eggNOG" id="COG3030">
    <property type="taxonomic scope" value="Bacteria"/>
</dbReference>
<evidence type="ECO:0000313" key="4">
    <source>
        <dbReference type="Proteomes" id="UP000186895"/>
    </source>
</evidence>
<dbReference type="PANTHER" id="PTHR35335">
    <property type="entry name" value="UPF0716 PROTEIN FXSA"/>
    <property type="match status" value="1"/>
</dbReference>
<dbReference type="AlphaFoldDB" id="A0A1N6P962"/>
<dbReference type="RefSeq" id="WP_010322839.1">
    <property type="nucleotide sequence ID" value="NZ_FTMN01000001.1"/>
</dbReference>
<dbReference type="GO" id="GO:0016020">
    <property type="term" value="C:membrane"/>
    <property type="evidence" value="ECO:0007669"/>
    <property type="project" value="InterPro"/>
</dbReference>
<feature type="transmembrane region" description="Helical" evidence="2">
    <location>
        <begin position="26"/>
        <end position="46"/>
    </location>
</feature>
<gene>
    <name evidence="3" type="ORF">SAMN05421647_101872</name>
</gene>
<sequence length="162" mass="17411">MRFLFLLFIIVPIIEITVLIQVGQAIGAWYTVGLVLLSAFIGVNMLRQQGLSTLARAQQRADQGEVPGQEMVEGIVLAVGGALLVTPGFVTDVVGFSCLVPGVRRSVVKALLSRFTVIAAGQTSRHFHAGPGPDMHQGPFPPRDSDAIDGDVIDGEYKRRDD</sequence>